<dbReference type="PROSITE" id="PS50011">
    <property type="entry name" value="PROTEIN_KINASE_DOM"/>
    <property type="match status" value="1"/>
</dbReference>
<protein>
    <recommendedName>
        <fullName evidence="1">non-specific serine/threonine protein kinase</fullName>
        <ecNumber evidence="1">2.7.11.1</ecNumber>
    </recommendedName>
</protein>
<gene>
    <name evidence="11" type="ORF">CLIB1423_02S09934</name>
</gene>
<proteinExistence type="predicted"/>
<dbReference type="InterPro" id="IPR011009">
    <property type="entry name" value="Kinase-like_dom_sf"/>
</dbReference>
<dbReference type="Proteomes" id="UP000837801">
    <property type="component" value="Unassembled WGS sequence"/>
</dbReference>
<evidence type="ECO:0000256" key="4">
    <source>
        <dbReference type="ARBA" id="ARBA00022741"/>
    </source>
</evidence>
<dbReference type="InterPro" id="IPR000719">
    <property type="entry name" value="Prot_kinase_dom"/>
</dbReference>
<feature type="region of interest" description="Disordered" evidence="9">
    <location>
        <begin position="130"/>
        <end position="170"/>
    </location>
</feature>
<evidence type="ECO:0000259" key="10">
    <source>
        <dbReference type="PROSITE" id="PS50011"/>
    </source>
</evidence>
<dbReference type="EC" id="2.7.11.1" evidence="1"/>
<feature type="region of interest" description="Disordered" evidence="9">
    <location>
        <begin position="677"/>
        <end position="710"/>
    </location>
</feature>
<dbReference type="InterPro" id="IPR008271">
    <property type="entry name" value="Ser/Thr_kinase_AS"/>
</dbReference>
<dbReference type="GO" id="GO:0005524">
    <property type="term" value="F:ATP binding"/>
    <property type="evidence" value="ECO:0007669"/>
    <property type="project" value="UniProtKB-KW"/>
</dbReference>
<keyword evidence="6" id="KW-0067">ATP-binding</keyword>
<dbReference type="GO" id="GO:0005829">
    <property type="term" value="C:cytosol"/>
    <property type="evidence" value="ECO:0007669"/>
    <property type="project" value="TreeGrafter"/>
</dbReference>
<dbReference type="OrthoDB" id="6513151at2759"/>
<feature type="compositionally biased region" description="Acidic residues" evidence="9">
    <location>
        <begin position="131"/>
        <end position="168"/>
    </location>
</feature>
<evidence type="ECO:0000313" key="12">
    <source>
        <dbReference type="Proteomes" id="UP000837801"/>
    </source>
</evidence>
<keyword evidence="5" id="KW-0418">Kinase</keyword>
<dbReference type="PANTHER" id="PTHR24343:SF558">
    <property type="entry name" value="PROTEIN KINASE DOMAIN-CONTAINING PROTEIN"/>
    <property type="match status" value="1"/>
</dbReference>
<keyword evidence="12" id="KW-1185">Reference proteome</keyword>
<comment type="catalytic activity">
    <reaction evidence="8">
        <text>L-seryl-[protein] + ATP = O-phospho-L-seryl-[protein] + ADP + H(+)</text>
        <dbReference type="Rhea" id="RHEA:17989"/>
        <dbReference type="Rhea" id="RHEA-COMP:9863"/>
        <dbReference type="Rhea" id="RHEA-COMP:11604"/>
        <dbReference type="ChEBI" id="CHEBI:15378"/>
        <dbReference type="ChEBI" id="CHEBI:29999"/>
        <dbReference type="ChEBI" id="CHEBI:30616"/>
        <dbReference type="ChEBI" id="CHEBI:83421"/>
        <dbReference type="ChEBI" id="CHEBI:456216"/>
        <dbReference type="EC" id="2.7.11.1"/>
    </reaction>
</comment>
<feature type="compositionally biased region" description="Low complexity" evidence="9">
    <location>
        <begin position="14"/>
        <end position="50"/>
    </location>
</feature>
<feature type="compositionally biased region" description="Low complexity" evidence="9">
    <location>
        <begin position="57"/>
        <end position="68"/>
    </location>
</feature>
<dbReference type="SUPFAM" id="SSF56112">
    <property type="entry name" value="Protein kinase-like (PK-like)"/>
    <property type="match status" value="1"/>
</dbReference>
<reference evidence="11" key="1">
    <citation type="submission" date="2022-03" db="EMBL/GenBank/DDBJ databases">
        <authorList>
            <person name="Legras J.-L."/>
            <person name="Devillers H."/>
            <person name="Grondin C."/>
        </authorList>
    </citation>
    <scope>NUCLEOTIDE SEQUENCE</scope>
    <source>
        <strain evidence="11">CLIB 1423</strain>
    </source>
</reference>
<dbReference type="PANTHER" id="PTHR24343">
    <property type="entry name" value="SERINE/THREONINE KINASE"/>
    <property type="match status" value="1"/>
</dbReference>
<evidence type="ECO:0000313" key="11">
    <source>
        <dbReference type="EMBL" id="CAH2350997.1"/>
    </source>
</evidence>
<accession>A0A9P0QM15</accession>
<dbReference type="Gene3D" id="1.10.510.10">
    <property type="entry name" value="Transferase(Phosphotransferase) domain 1"/>
    <property type="match status" value="1"/>
</dbReference>
<dbReference type="GO" id="GO:0004674">
    <property type="term" value="F:protein serine/threonine kinase activity"/>
    <property type="evidence" value="ECO:0007669"/>
    <property type="project" value="UniProtKB-KW"/>
</dbReference>
<dbReference type="EMBL" id="CAKXYY010000002">
    <property type="protein sequence ID" value="CAH2350997.1"/>
    <property type="molecule type" value="Genomic_DNA"/>
</dbReference>
<keyword evidence="3" id="KW-0808">Transferase</keyword>
<name>A0A9P0QM15_9ASCO</name>
<evidence type="ECO:0000256" key="9">
    <source>
        <dbReference type="SAM" id="MobiDB-lite"/>
    </source>
</evidence>
<feature type="domain" description="Protein kinase" evidence="10">
    <location>
        <begin position="288"/>
        <end position="748"/>
    </location>
</feature>
<feature type="compositionally biased region" description="Polar residues" evidence="9">
    <location>
        <begin position="692"/>
        <end position="703"/>
    </location>
</feature>
<dbReference type="SMART" id="SM00220">
    <property type="entry name" value="S_TKc"/>
    <property type="match status" value="1"/>
</dbReference>
<comment type="catalytic activity">
    <reaction evidence="7">
        <text>L-threonyl-[protein] + ATP = O-phospho-L-threonyl-[protein] + ADP + H(+)</text>
        <dbReference type="Rhea" id="RHEA:46608"/>
        <dbReference type="Rhea" id="RHEA-COMP:11060"/>
        <dbReference type="Rhea" id="RHEA-COMP:11605"/>
        <dbReference type="ChEBI" id="CHEBI:15378"/>
        <dbReference type="ChEBI" id="CHEBI:30013"/>
        <dbReference type="ChEBI" id="CHEBI:30616"/>
        <dbReference type="ChEBI" id="CHEBI:61977"/>
        <dbReference type="ChEBI" id="CHEBI:456216"/>
        <dbReference type="EC" id="2.7.11.1"/>
    </reaction>
</comment>
<evidence type="ECO:0000256" key="3">
    <source>
        <dbReference type="ARBA" id="ARBA00022679"/>
    </source>
</evidence>
<keyword evidence="2" id="KW-0723">Serine/threonine-protein kinase</keyword>
<sequence>MPLFRSSSKKKEASVSPPVVGRPVSRSNSLKSSNSTTSMQSIPQIVTNGHSNGGNVSGNTSPTTPTGSKLRSFLKSSPKVSASTPDLGKKSEANYAELDSVLDVDSLRISNGNGNGFGGKKEKRISTIVETEGDENGEGGSDFDDENYDDESDDGDDDDDDSESDSDYEEHLHIIKPKGKAISGSMHLLASQIKAYCGITNPSKLTEVANEESKRTFSLLDDKLKIYKVSSTTNRNDPRLKEPVISEIQVESLQQLTQKIDDLFALKGDRKAQLELASKGKTLFDRYGCVKNVIGRGAYGLIKIIEPQETAVKGRSGSITANDNTFVLNNKYFAVKELHRRGTEKDPEPQQNFIERVLSEFMISSTLNYKHIVKTVDLMVSLPALGEAAVGECNRLKINQVMECTAGGDLFTYMTTMKDKFNKPISYMGLDELDCFIKQISKGLWYMHQHGVSHCDLKLENILISYAPSHTGKYESISPHQSHAKIILKLSDFGKSNVFRTKWDKADQITPFSTGPIGSEPYLAPEEFGNLNCNGVGGSSKIGFSSPNKDNWALGIIILVLFNIKKNYYYFKSGAQQSKNGDVSASSADLNNLALSSEYSSGYLWHSTEPKRHHLRKDKKFKDKNFDEYIIKRMKADYECKSKEWVVHRKGTYKPIETLFDAPRFADDDEDDYDSHHNVDFSGLINGDPKSRSPTRANGNSNGYLEEEEMDQDEKDLCELRKMFIYKLLDPDPDTRLTVEQFLKSDWMRGVETCV</sequence>
<feature type="compositionally biased region" description="Polar residues" evidence="9">
    <location>
        <begin position="74"/>
        <end position="84"/>
    </location>
</feature>
<evidence type="ECO:0000256" key="8">
    <source>
        <dbReference type="ARBA" id="ARBA00048679"/>
    </source>
</evidence>
<keyword evidence="4" id="KW-0547">Nucleotide-binding</keyword>
<dbReference type="PROSITE" id="PS00108">
    <property type="entry name" value="PROTEIN_KINASE_ST"/>
    <property type="match status" value="1"/>
</dbReference>
<dbReference type="Pfam" id="PF00069">
    <property type="entry name" value="Pkinase"/>
    <property type="match status" value="1"/>
</dbReference>
<feature type="region of interest" description="Disordered" evidence="9">
    <location>
        <begin position="1"/>
        <end position="94"/>
    </location>
</feature>
<evidence type="ECO:0000256" key="2">
    <source>
        <dbReference type="ARBA" id="ARBA00022527"/>
    </source>
</evidence>
<organism evidence="11 12">
    <name type="scientific">[Candida] railenensis</name>
    <dbReference type="NCBI Taxonomy" id="45579"/>
    <lineage>
        <taxon>Eukaryota</taxon>
        <taxon>Fungi</taxon>
        <taxon>Dikarya</taxon>
        <taxon>Ascomycota</taxon>
        <taxon>Saccharomycotina</taxon>
        <taxon>Pichiomycetes</taxon>
        <taxon>Debaryomycetaceae</taxon>
        <taxon>Kurtzmaniella</taxon>
    </lineage>
</organism>
<evidence type="ECO:0000256" key="5">
    <source>
        <dbReference type="ARBA" id="ARBA00022777"/>
    </source>
</evidence>
<evidence type="ECO:0000256" key="7">
    <source>
        <dbReference type="ARBA" id="ARBA00047899"/>
    </source>
</evidence>
<dbReference type="AlphaFoldDB" id="A0A9P0QM15"/>
<evidence type="ECO:0000256" key="1">
    <source>
        <dbReference type="ARBA" id="ARBA00012513"/>
    </source>
</evidence>
<evidence type="ECO:0000256" key="6">
    <source>
        <dbReference type="ARBA" id="ARBA00022840"/>
    </source>
</evidence>
<comment type="caution">
    <text evidence="11">The sequence shown here is derived from an EMBL/GenBank/DDBJ whole genome shotgun (WGS) entry which is preliminary data.</text>
</comment>